<evidence type="ECO:0000256" key="3">
    <source>
        <dbReference type="ARBA" id="ARBA00022679"/>
    </source>
</evidence>
<evidence type="ECO:0000259" key="7">
    <source>
        <dbReference type="Pfam" id="PF08543"/>
    </source>
</evidence>
<dbReference type="PANTHER" id="PTHR10534">
    <property type="entry name" value="PYRIDOXAL KINASE"/>
    <property type="match status" value="1"/>
</dbReference>
<reference evidence="8 9" key="1">
    <citation type="journal article" date="2012" name="FEMS Yeast Res.">
        <title>The genome sequence of the wine yeast VIN7 reveals an allotriploid hybrid genome with Saccharomyces cerevisiae and Saccharomyces kudriavzevii origins.</title>
        <authorList>
            <person name="Borneman A.R."/>
            <person name="Desany B.A."/>
            <person name="Riches D."/>
            <person name="Affourtit J.P."/>
            <person name="Forgan A.H."/>
            <person name="Pretorius I.S."/>
            <person name="Egholm M."/>
            <person name="Chambers P.J."/>
        </authorList>
    </citation>
    <scope>NUCLEOTIDE SEQUENCE [LARGE SCALE GENOMIC DNA]</scope>
    <source>
        <strain evidence="8 9">VIN7</strain>
    </source>
</reference>
<evidence type="ECO:0000256" key="5">
    <source>
        <dbReference type="ARBA" id="ARBA00022777"/>
    </source>
</evidence>
<dbReference type="GO" id="GO:0005829">
    <property type="term" value="C:cytosol"/>
    <property type="evidence" value="ECO:0007669"/>
    <property type="project" value="TreeGrafter"/>
</dbReference>
<dbReference type="EMBL" id="AGVY01000186">
    <property type="protein sequence ID" value="EHN02854.1"/>
    <property type="molecule type" value="Genomic_DNA"/>
</dbReference>
<dbReference type="PANTHER" id="PTHR10534:SF2">
    <property type="entry name" value="PYRIDOXAL KINASE"/>
    <property type="match status" value="1"/>
</dbReference>
<dbReference type="GO" id="GO:0009443">
    <property type="term" value="P:pyridoxal 5'-phosphate salvage"/>
    <property type="evidence" value="ECO:0007669"/>
    <property type="project" value="InterPro"/>
</dbReference>
<comment type="caution">
    <text evidence="8">The sequence shown here is derived from an EMBL/GenBank/DDBJ whole genome shotgun (WGS) entry which is preliminary data.</text>
</comment>
<dbReference type="NCBIfam" id="TIGR00687">
    <property type="entry name" value="pyridox_kin"/>
    <property type="match status" value="1"/>
</dbReference>
<protein>
    <recommendedName>
        <fullName evidence="2">pyridoxal kinase</fullName>
        <ecNumber evidence="2">2.7.1.35</ecNumber>
    </recommendedName>
</protein>
<feature type="domain" description="Pyridoxamine kinase/Phosphomethylpyrimidine kinase" evidence="7">
    <location>
        <begin position="78"/>
        <end position="230"/>
    </location>
</feature>
<keyword evidence="3" id="KW-0808">Transferase</keyword>
<evidence type="ECO:0000313" key="8">
    <source>
        <dbReference type="EMBL" id="EHN02854.1"/>
    </source>
</evidence>
<keyword evidence="4" id="KW-0547">Nucleotide-binding</keyword>
<evidence type="ECO:0000313" key="9">
    <source>
        <dbReference type="Proteomes" id="UP000009009"/>
    </source>
</evidence>
<dbReference type="HOGENOM" id="CLU_046496_1_0_1"/>
<gene>
    <name evidence="8" type="ORF">VIN7_6624</name>
</gene>
<dbReference type="Gene3D" id="3.40.1190.20">
    <property type="match status" value="1"/>
</dbReference>
<accession>H0GTN5</accession>
<comment type="similarity">
    <text evidence="1">Belongs to the pyridoxine kinase family.</text>
</comment>
<dbReference type="Pfam" id="PF08543">
    <property type="entry name" value="Phos_pyr_kin"/>
    <property type="match status" value="1"/>
</dbReference>
<dbReference type="EC" id="2.7.1.35" evidence="2"/>
<dbReference type="Proteomes" id="UP000009009">
    <property type="component" value="Unassembled WGS sequence"/>
</dbReference>
<keyword evidence="5" id="KW-0418">Kinase</keyword>
<dbReference type="OrthoDB" id="2104723at2759"/>
<dbReference type="GO" id="GO:0008478">
    <property type="term" value="F:pyridoxal kinase activity"/>
    <property type="evidence" value="ECO:0007669"/>
    <property type="project" value="UniProtKB-EC"/>
</dbReference>
<keyword evidence="9" id="KW-1185">Reference proteome</keyword>
<dbReference type="CDD" id="cd01173">
    <property type="entry name" value="pyridoxal_pyridoxamine_kinase"/>
    <property type="match status" value="1"/>
</dbReference>
<keyword evidence="6" id="KW-0067">ATP-binding</keyword>
<proteinExistence type="inferred from homology"/>
<name>H0GTN5_SACCK</name>
<evidence type="ECO:0000256" key="2">
    <source>
        <dbReference type="ARBA" id="ARBA00012104"/>
    </source>
</evidence>
<dbReference type="AlphaFoldDB" id="H0GTN5"/>
<evidence type="ECO:0000256" key="1">
    <source>
        <dbReference type="ARBA" id="ARBA00008805"/>
    </source>
</evidence>
<dbReference type="PhylomeDB" id="H0GTN5"/>
<evidence type="ECO:0000256" key="6">
    <source>
        <dbReference type="ARBA" id="ARBA00022840"/>
    </source>
</evidence>
<dbReference type="InterPro" id="IPR004625">
    <property type="entry name" value="PyrdxlKinase"/>
</dbReference>
<dbReference type="InterPro" id="IPR029056">
    <property type="entry name" value="Ribokinase-like"/>
</dbReference>
<evidence type="ECO:0000256" key="4">
    <source>
        <dbReference type="ARBA" id="ARBA00022741"/>
    </source>
</evidence>
<sequence>MPRLLATQSHVVHGYVGNKAATFPLQCLGWDVDCCNSVQFSNHTGYGLDKVFGTITNETDLKELLSGLFDNFPQDYQALLSGYLPNKNSVRCMGRYCAKFKEKNPEIIWLMDPVMGDEGQLYVSEDVIPEYRKLALSPKQLVDIITPNQFELEILYGEEIKTKDHLKKALEILHNTIPVIIVTSCDSKMFDDQDYIYCVASMKNKTPIVYRVPFIDSYFTGVGDLFSALLLDRVYKILSNPITTLKFEDQVNNVLNVIQKVLNLTRSYTSGKINAKMGSALEMKEMELRIVESRNIYETINVNENDYIYTRL</sequence>
<dbReference type="GO" id="GO:0005524">
    <property type="term" value="F:ATP binding"/>
    <property type="evidence" value="ECO:0007669"/>
    <property type="project" value="UniProtKB-KW"/>
</dbReference>
<dbReference type="SUPFAM" id="SSF53613">
    <property type="entry name" value="Ribokinase-like"/>
    <property type="match status" value="1"/>
</dbReference>
<dbReference type="InterPro" id="IPR013749">
    <property type="entry name" value="PM/HMP-P_kinase-1"/>
</dbReference>
<organism evidence="8 9">
    <name type="scientific">Saccharomyces cerevisiae x Saccharomyces kudriavzevii (strain VIN7)</name>
    <name type="common">Yeast</name>
    <dbReference type="NCBI Taxonomy" id="1095631"/>
    <lineage>
        <taxon>Eukaryota</taxon>
        <taxon>Fungi</taxon>
        <taxon>Dikarya</taxon>
        <taxon>Ascomycota</taxon>
        <taxon>Saccharomycotina</taxon>
        <taxon>Saccharomycetes</taxon>
        <taxon>Saccharomycetales</taxon>
        <taxon>Saccharomycetaceae</taxon>
        <taxon>Saccharomyces</taxon>
    </lineage>
</organism>